<evidence type="ECO:0000256" key="8">
    <source>
        <dbReference type="ARBA" id="ARBA00023254"/>
    </source>
</evidence>
<dbReference type="InterPro" id="IPR058547">
    <property type="entry name" value="Pelota_N"/>
</dbReference>
<comment type="function">
    <text evidence="10">Component of the Dom34-Hbs1 complex, a complex that recognizes stalled ribosomes and triggers the No-Go Decay (NGD) pathway (PubMed:20890290). In the Dom34-Hbs1 complex, dom34 recognizes ribosomes stalled at the 3' end of an mRNA and engages stalled ribosomes by destabilizing mRNA in the mRNA channel. Following ribosome-binding, the Dom34-Hbs1 complex promotes the disassembly of stalled ribosomes, followed by degradation of damaged mRNAs as part of the NGD pathway.</text>
</comment>
<evidence type="ECO:0000313" key="12">
    <source>
        <dbReference type="EMBL" id="GMM56831.1"/>
    </source>
</evidence>
<sequence>MKILKLEEGSINKESAVIKVLPEDKEDLFALYQIIDEEDELIFKKKFTSKKDEDSKKNTDLVLLKVQVVSSEFDINDEFLRYKGKTVADETGRANAEVPVGKFISFTVNYSYPFTIIKQTFDKHSRKLLNEACNPEAKSDGAAVVLQEGIAHVCLLTPSSTILKQKIEYSLPKKKRGTDVMKYDEKTEKFYKAIYAAMKKYYDFNTVKMIILCSPGFYAKTLMDKVLEYAREERNSAILNNKSRFLVAHCSTGYLQGIGEVLKDPAYAASLSDTKYSKEATVMDDFLKHLNDDDYKAWYGDTEVFKAAELGAISNLLITDEKLHTGNVKERKVYLDVMDTVERNGGSVFTFSTLHETGEELDKLTGIACILKYPLPDLDEDIADFD</sequence>
<dbReference type="GO" id="GO:0032790">
    <property type="term" value="P:ribosome disassembly"/>
    <property type="evidence" value="ECO:0007669"/>
    <property type="project" value="TreeGrafter"/>
</dbReference>
<keyword evidence="9" id="KW-0131">Cell cycle</keyword>
<dbReference type="Pfam" id="PF03465">
    <property type="entry name" value="eRF1_3"/>
    <property type="match status" value="1"/>
</dbReference>
<gene>
    <name evidence="12" type="ORF">DAKH74_034470</name>
</gene>
<dbReference type="Pfam" id="PF03464">
    <property type="entry name" value="eRF1_2"/>
    <property type="match status" value="1"/>
</dbReference>
<dbReference type="InterPro" id="IPR038069">
    <property type="entry name" value="Pelota/DOM34_N"/>
</dbReference>
<evidence type="ECO:0000256" key="9">
    <source>
        <dbReference type="ARBA" id="ARBA00023306"/>
    </source>
</evidence>
<evidence type="ECO:0000256" key="1">
    <source>
        <dbReference type="ARBA" id="ARBA00001968"/>
    </source>
</evidence>
<protein>
    <recommendedName>
        <fullName evidence="10">Protein DOM34 homolog</fullName>
    </recommendedName>
</protein>
<dbReference type="GO" id="GO:0070966">
    <property type="term" value="P:nuclear-transcribed mRNA catabolic process, no-go decay"/>
    <property type="evidence" value="ECO:0007669"/>
    <property type="project" value="InterPro"/>
</dbReference>
<dbReference type="InterPro" id="IPR005142">
    <property type="entry name" value="eRF1_3"/>
</dbReference>
<evidence type="ECO:0000259" key="11">
    <source>
        <dbReference type="SMART" id="SM01194"/>
    </source>
</evidence>
<dbReference type="GO" id="GO:0006412">
    <property type="term" value="P:translation"/>
    <property type="evidence" value="ECO:0007669"/>
    <property type="project" value="UniProtKB-ARBA"/>
</dbReference>
<evidence type="ECO:0000256" key="6">
    <source>
        <dbReference type="ARBA" id="ARBA00022723"/>
    </source>
</evidence>
<dbReference type="GO" id="GO:0070651">
    <property type="term" value="P:nonfunctional rRNA decay"/>
    <property type="evidence" value="ECO:0007669"/>
    <property type="project" value="TreeGrafter"/>
</dbReference>
<dbReference type="SMART" id="SM01194">
    <property type="entry name" value="eRF1_1"/>
    <property type="match status" value="1"/>
</dbReference>
<dbReference type="NCBIfam" id="TIGR00111">
    <property type="entry name" value="pelota"/>
    <property type="match status" value="1"/>
</dbReference>
<evidence type="ECO:0000256" key="4">
    <source>
        <dbReference type="ARBA" id="ARBA00022490"/>
    </source>
</evidence>
<dbReference type="GO" id="GO:0051301">
    <property type="term" value="P:cell division"/>
    <property type="evidence" value="ECO:0007669"/>
    <property type="project" value="UniProtKB-KW"/>
</dbReference>
<dbReference type="InterPro" id="IPR029064">
    <property type="entry name" value="Ribosomal_eL30-like_sf"/>
</dbReference>
<dbReference type="InterPro" id="IPR005140">
    <property type="entry name" value="eRF1_Pelota-like_N"/>
</dbReference>
<evidence type="ECO:0000256" key="5">
    <source>
        <dbReference type="ARBA" id="ARBA00022618"/>
    </source>
</evidence>
<keyword evidence="5" id="KW-0132">Cell division</keyword>
<dbReference type="InterPro" id="IPR042226">
    <property type="entry name" value="eFR1_2_sf"/>
</dbReference>
<evidence type="ECO:0000256" key="7">
    <source>
        <dbReference type="ARBA" id="ARBA00022776"/>
    </source>
</evidence>
<dbReference type="SUPFAM" id="SSF55315">
    <property type="entry name" value="L30e-like"/>
    <property type="match status" value="1"/>
</dbReference>
<dbReference type="Gene3D" id="3.30.1330.30">
    <property type="match status" value="1"/>
</dbReference>
<name>A0AAV5S185_MAUHU</name>
<dbReference type="Proteomes" id="UP001377567">
    <property type="component" value="Unassembled WGS sequence"/>
</dbReference>
<evidence type="ECO:0000256" key="10">
    <source>
        <dbReference type="RuleBase" id="RU362019"/>
    </source>
</evidence>
<dbReference type="GO" id="GO:0051321">
    <property type="term" value="P:meiotic cell cycle"/>
    <property type="evidence" value="ECO:0007669"/>
    <property type="project" value="UniProtKB-KW"/>
</dbReference>
<keyword evidence="13" id="KW-1185">Reference proteome</keyword>
<keyword evidence="4 10" id="KW-0963">Cytoplasm</keyword>
<comment type="cofactor">
    <cofactor evidence="1 10">
        <name>a divalent metal cation</name>
        <dbReference type="ChEBI" id="CHEBI:60240"/>
    </cofactor>
</comment>
<dbReference type="PANTHER" id="PTHR10853">
    <property type="entry name" value="PELOTA"/>
    <property type="match status" value="1"/>
</dbReference>
<comment type="similarity">
    <text evidence="3 10">Belongs to the eukaryotic release factor 1 family. Pelota subfamily.</text>
</comment>
<accession>A0AAV5S185</accession>
<dbReference type="Gene3D" id="2.30.30.870">
    <property type="entry name" value="Pelota, domain A"/>
    <property type="match status" value="1"/>
</dbReference>
<dbReference type="FunFam" id="3.30.1330.30:FF:000008">
    <property type="entry name" value="Protein pelota homolog"/>
    <property type="match status" value="1"/>
</dbReference>
<proteinExistence type="inferred from homology"/>
<comment type="caution">
    <text evidence="12">The sequence shown here is derived from an EMBL/GenBank/DDBJ whole genome shotgun (WGS) entry which is preliminary data.</text>
</comment>
<reference evidence="12 13" key="1">
    <citation type="journal article" date="2023" name="Elife">
        <title>Identification of key yeast species and microbe-microbe interactions impacting larval growth of Drosophila in the wild.</title>
        <authorList>
            <person name="Mure A."/>
            <person name="Sugiura Y."/>
            <person name="Maeda R."/>
            <person name="Honda K."/>
            <person name="Sakurai N."/>
            <person name="Takahashi Y."/>
            <person name="Watada M."/>
            <person name="Katoh T."/>
            <person name="Gotoh A."/>
            <person name="Gotoh Y."/>
            <person name="Taniguchi I."/>
            <person name="Nakamura K."/>
            <person name="Hayashi T."/>
            <person name="Katayama T."/>
            <person name="Uemura T."/>
            <person name="Hattori Y."/>
        </authorList>
    </citation>
    <scope>NUCLEOTIDE SEQUENCE [LARGE SCALE GENOMIC DNA]</scope>
    <source>
        <strain evidence="12 13">KH-74</strain>
    </source>
</reference>
<dbReference type="GO" id="GO:0046872">
    <property type="term" value="F:metal ion binding"/>
    <property type="evidence" value="ECO:0007669"/>
    <property type="project" value="UniProtKB-KW"/>
</dbReference>
<evidence type="ECO:0000313" key="13">
    <source>
        <dbReference type="Proteomes" id="UP001377567"/>
    </source>
</evidence>
<dbReference type="InterPro" id="IPR005141">
    <property type="entry name" value="eRF1_2"/>
</dbReference>
<evidence type="ECO:0000256" key="2">
    <source>
        <dbReference type="ARBA" id="ARBA00004496"/>
    </source>
</evidence>
<dbReference type="GO" id="GO:0071025">
    <property type="term" value="P:RNA surveillance"/>
    <property type="evidence" value="ECO:0007669"/>
    <property type="project" value="InterPro"/>
</dbReference>
<dbReference type="InterPro" id="IPR004405">
    <property type="entry name" value="TF_pelota"/>
</dbReference>
<keyword evidence="6 10" id="KW-0479">Metal-binding</keyword>
<keyword evidence="8" id="KW-0469">Meiosis</keyword>
<dbReference type="SUPFAM" id="SSF159065">
    <property type="entry name" value="Dom34/Pelota N-terminal domain-like"/>
    <property type="match status" value="1"/>
</dbReference>
<dbReference type="GO" id="GO:0005737">
    <property type="term" value="C:cytoplasm"/>
    <property type="evidence" value="ECO:0007669"/>
    <property type="project" value="UniProtKB-SubCell"/>
</dbReference>
<evidence type="ECO:0000256" key="3">
    <source>
        <dbReference type="ARBA" id="ARBA00009504"/>
    </source>
</evidence>
<dbReference type="Gene3D" id="3.30.420.60">
    <property type="entry name" value="eRF1 domain 2"/>
    <property type="match status" value="1"/>
</dbReference>
<organism evidence="12 13">
    <name type="scientific">Maudiozyma humilis</name>
    <name type="common">Sour dough yeast</name>
    <name type="synonym">Kazachstania humilis</name>
    <dbReference type="NCBI Taxonomy" id="51915"/>
    <lineage>
        <taxon>Eukaryota</taxon>
        <taxon>Fungi</taxon>
        <taxon>Dikarya</taxon>
        <taxon>Ascomycota</taxon>
        <taxon>Saccharomycotina</taxon>
        <taxon>Saccharomycetes</taxon>
        <taxon>Saccharomycetales</taxon>
        <taxon>Saccharomycetaceae</taxon>
        <taxon>Maudiozyma</taxon>
    </lineage>
</organism>
<comment type="subcellular location">
    <subcellularLocation>
        <location evidence="2 10">Cytoplasm</location>
    </subcellularLocation>
</comment>
<keyword evidence="7" id="KW-0498">Mitosis</keyword>
<dbReference type="PANTHER" id="PTHR10853:SF0">
    <property type="entry name" value="PROTEIN PELOTA HOMOLOG"/>
    <property type="match status" value="1"/>
</dbReference>
<dbReference type="FunFam" id="3.30.420.60:FF:000004">
    <property type="entry name" value="Protein DOM34 homolog"/>
    <property type="match status" value="1"/>
</dbReference>
<dbReference type="Pfam" id="PF26356">
    <property type="entry name" value="Pelota_N"/>
    <property type="match status" value="1"/>
</dbReference>
<feature type="domain" description="eRF1/Pelota-like N-terminal" evidence="11">
    <location>
        <begin position="1"/>
        <end position="134"/>
    </location>
</feature>
<dbReference type="GO" id="GO:0070481">
    <property type="term" value="P:nuclear-transcribed mRNA catabolic process, non-stop decay"/>
    <property type="evidence" value="ECO:0007669"/>
    <property type="project" value="InterPro"/>
</dbReference>
<dbReference type="AlphaFoldDB" id="A0AAV5S185"/>
<dbReference type="GO" id="GO:1990533">
    <property type="term" value="C:Dom34-Hbs1 complex"/>
    <property type="evidence" value="ECO:0007669"/>
    <property type="project" value="UniProtKB-ARBA"/>
</dbReference>
<dbReference type="SUPFAM" id="SSF53137">
    <property type="entry name" value="Translational machinery components"/>
    <property type="match status" value="1"/>
</dbReference>
<dbReference type="EMBL" id="BTGD01000010">
    <property type="protein sequence ID" value="GMM56831.1"/>
    <property type="molecule type" value="Genomic_DNA"/>
</dbReference>